<comment type="caution">
    <text evidence="4">The sequence shown here is derived from an EMBL/GenBank/DDBJ whole genome shotgun (WGS) entry which is preliminary data.</text>
</comment>
<feature type="signal peptide" evidence="1">
    <location>
        <begin position="1"/>
        <end position="37"/>
    </location>
</feature>
<dbReference type="PANTHER" id="PTHR35889:SF3">
    <property type="entry name" value="F-BOX DOMAIN-CONTAINING PROTEIN"/>
    <property type="match status" value="1"/>
</dbReference>
<protein>
    <recommendedName>
        <fullName evidence="6">DUF1549 domain-containing protein</fullName>
    </recommendedName>
</protein>
<reference evidence="4 5" key="2">
    <citation type="submission" date="2019-08" db="EMBL/GenBank/DDBJ databases">
        <authorList>
            <person name="Henke P."/>
        </authorList>
    </citation>
    <scope>NUCLEOTIDE SEQUENCE [LARGE SCALE GENOMIC DNA]</scope>
    <source>
        <strain evidence="4">Phe10_nw2017</strain>
    </source>
</reference>
<evidence type="ECO:0000313" key="4">
    <source>
        <dbReference type="EMBL" id="TWW10812.1"/>
    </source>
</evidence>
<evidence type="ECO:0000259" key="2">
    <source>
        <dbReference type="Pfam" id="PF07583"/>
    </source>
</evidence>
<feature type="domain" description="DUF1553" evidence="3">
    <location>
        <begin position="306"/>
        <end position="517"/>
    </location>
</feature>
<evidence type="ECO:0008006" key="6">
    <source>
        <dbReference type="Google" id="ProtNLM"/>
    </source>
</evidence>
<feature type="chain" id="PRO_5022836920" description="DUF1549 domain-containing protein" evidence="1">
    <location>
        <begin position="38"/>
        <end position="547"/>
    </location>
</feature>
<organism evidence="4 5">
    <name type="scientific">Planctomyces bekefii</name>
    <dbReference type="NCBI Taxonomy" id="1653850"/>
    <lineage>
        <taxon>Bacteria</taxon>
        <taxon>Pseudomonadati</taxon>
        <taxon>Planctomycetota</taxon>
        <taxon>Planctomycetia</taxon>
        <taxon>Planctomycetales</taxon>
        <taxon>Planctomycetaceae</taxon>
        <taxon>Planctomyces</taxon>
    </lineage>
</organism>
<proteinExistence type="predicted"/>
<dbReference type="PANTHER" id="PTHR35889">
    <property type="entry name" value="CYCLOINULO-OLIGOSACCHARIDE FRUCTANOTRANSFERASE-RELATED"/>
    <property type="match status" value="1"/>
</dbReference>
<evidence type="ECO:0000256" key="1">
    <source>
        <dbReference type="SAM" id="SignalP"/>
    </source>
</evidence>
<dbReference type="InterPro" id="IPR022655">
    <property type="entry name" value="DUF1553"/>
</dbReference>
<keyword evidence="5" id="KW-1185">Reference proteome</keyword>
<dbReference type="AlphaFoldDB" id="A0A5C6M9Y1"/>
<dbReference type="Pfam" id="PF07583">
    <property type="entry name" value="PSCyt2"/>
    <property type="match status" value="1"/>
</dbReference>
<keyword evidence="1" id="KW-0732">Signal</keyword>
<evidence type="ECO:0000259" key="3">
    <source>
        <dbReference type="Pfam" id="PF07587"/>
    </source>
</evidence>
<feature type="domain" description="DUF1549" evidence="2">
    <location>
        <begin position="44"/>
        <end position="230"/>
    </location>
</feature>
<dbReference type="InterPro" id="IPR011444">
    <property type="entry name" value="DUF1549"/>
</dbReference>
<dbReference type="EMBL" id="SRHE01000078">
    <property type="protein sequence ID" value="TWW10812.1"/>
    <property type="molecule type" value="Genomic_DNA"/>
</dbReference>
<gene>
    <name evidence="4" type="ORF">E3A20_06070</name>
</gene>
<dbReference type="Proteomes" id="UP000321083">
    <property type="component" value="Unassembled WGS sequence"/>
</dbReference>
<reference evidence="4 5" key="1">
    <citation type="submission" date="2019-08" db="EMBL/GenBank/DDBJ databases">
        <title>100 year-old enigma solved: identification of Planctomyces bekefii, the type genus and species of the phylum Planctomycetes.</title>
        <authorList>
            <person name="Svetlana D.N."/>
            <person name="Overmann J."/>
        </authorList>
    </citation>
    <scope>NUCLEOTIDE SEQUENCE [LARGE SCALE GENOMIC DNA]</scope>
    <source>
        <strain evidence="4">Phe10_nw2017</strain>
    </source>
</reference>
<evidence type="ECO:0000313" key="5">
    <source>
        <dbReference type="Proteomes" id="UP000321083"/>
    </source>
</evidence>
<accession>A0A5C6M9Y1</accession>
<sequence length="547" mass="60949">MFRSQHYSANCPAWQQRLPRPLLLLAMWISSTATVTADDLAQRIDAVLQQSFAAAQVAPGPVCSDAEFCRRVTLDLAGRIPTVDELAKFLSDPDPQRRSVFADRLLDSPEHSQRMADLFHVMLMERRGDHPEWTVFLRTSFAQQKPWDQLVREILDPQESPEQIRGAAWFITRRLEKVGQQETDYPGLTRDIGRLFLGCDLQCAQCHDHLTISDYRQIEFQGLYTVYRNTSIRTDVKFPAVAEKLLTRKTDFMSVFDKQPMLVGPRVPFGIEHEIPQFESGQEFAVAPDRAKNFPGVPKFRGLRLIAESLPSAANRRFAENLANRLWFVMFGAGLVNPLDQLHDDNPATHPELLAAVADAVTAAGFRIRPVLRQIVLSQAYQRSSLGAAAGSVPYQYGQEKRLSAEQLLASVLTACGTGGPAATADAPAEAEQKRAEPFVKAFGNIPGEPELEFSPSLKAALFVLNDPLMQEQIQPGGGNLSERLSQSGDDIAVADELYRAVLSRAPAAEEVRFVCEYLGQRREHRQQAIGNLVWGLLASTEFCLNH</sequence>
<name>A0A5C6M9Y1_9PLAN</name>
<dbReference type="Pfam" id="PF07587">
    <property type="entry name" value="PSD1"/>
    <property type="match status" value="1"/>
</dbReference>